<dbReference type="InterPro" id="IPR047415">
    <property type="entry name" value="Pcf11_CID"/>
</dbReference>
<dbReference type="InterPro" id="IPR008942">
    <property type="entry name" value="ENTH_VHS"/>
</dbReference>
<sequence>MRTKVVPPHLGVLPLSLALHSLGHLSALHRSFWHPSLPPDTTLAEARLDQPCAPLPTAQRTLGGAPHLQRPAAGRLERRPTMSLLQSQLVLAFAQAVTELVTVEKKNIVALTEIARDALRTEPQSAPSLAALITNRILQAPPTQKLPVLYLLDSISKLVGEPYKTFFVPALPEVYVTAWQQGGSGLHRPLDKLLGTWSGVFPNAVLSDIHGRIAALRAAQAAQQVQAAAAMNGYGGGAYGYGAMVPAPMATDPRLAPFQKQNAAAASYASYPAQQPSYYQQAPPQPALYHQQQQQPAAAPLQQHEQTLQQQQPPQVNVTDLLASLMDAGLLAGPNGHPGAAQMASGGSGLLSTPPYVAAGTAAPPYAAATTATPEREQPASTRFATERIKECNPSAVARLLRQTEATKSRFLDRKFLRRQQRAAGAAARASRMWYVDLDTWMASTVGALPGGMTAAGAGAAGRGAGQGEQQAAVVAEPPQSHSVPVDDSQTHCALSGEQFEQFWDEEHQEWRYRDAKMLDSEEAASYGLQEGAIVLVSTLGKPAASVLQDMEDNGGGAGGGGGGVLAELQARQEIAADLAAAAAAAASGGGQLGGAADSKQGLKHPLEEEELHVAVLAGAAEEQPQEKRARVG</sequence>
<feature type="region of interest" description="Disordered" evidence="1">
    <location>
        <begin position="458"/>
        <end position="489"/>
    </location>
</feature>
<evidence type="ECO:0000259" key="2">
    <source>
        <dbReference type="PROSITE" id="PS51391"/>
    </source>
</evidence>
<dbReference type="CDD" id="cd16982">
    <property type="entry name" value="CID_Pcf11"/>
    <property type="match status" value="1"/>
</dbReference>
<dbReference type="GO" id="GO:0003729">
    <property type="term" value="F:mRNA binding"/>
    <property type="evidence" value="ECO:0007669"/>
    <property type="project" value="InterPro"/>
</dbReference>
<keyword evidence="4" id="KW-1185">Reference proteome</keyword>
<dbReference type="PROSITE" id="PS51391">
    <property type="entry name" value="CID"/>
    <property type="match status" value="1"/>
</dbReference>
<reference evidence="3" key="2">
    <citation type="submission" date="2020-11" db="EMBL/GenBank/DDBJ databases">
        <authorList>
            <person name="Cecchin M."/>
            <person name="Marcolungo L."/>
            <person name="Rossato M."/>
            <person name="Girolomoni L."/>
            <person name="Cosentino E."/>
            <person name="Cuine S."/>
            <person name="Li-Beisson Y."/>
            <person name="Delledonne M."/>
            <person name="Ballottari M."/>
        </authorList>
    </citation>
    <scope>NUCLEOTIDE SEQUENCE</scope>
    <source>
        <strain evidence="3">211/11P</strain>
        <tissue evidence="3">Whole cell</tissue>
    </source>
</reference>
<dbReference type="InterPro" id="IPR006569">
    <property type="entry name" value="CID_dom"/>
</dbReference>
<comment type="caution">
    <text evidence="3">The sequence shown here is derived from an EMBL/GenBank/DDBJ whole genome shotgun (WGS) entry which is preliminary data.</text>
</comment>
<dbReference type="OrthoDB" id="2129491at2759"/>
<dbReference type="PANTHER" id="PTHR15921:SF3">
    <property type="entry name" value="PRE-MRNA CLEAVAGE COMPLEX 2 PROTEIN PCF11"/>
    <property type="match status" value="1"/>
</dbReference>
<evidence type="ECO:0000256" key="1">
    <source>
        <dbReference type="SAM" id="MobiDB-lite"/>
    </source>
</evidence>
<dbReference type="AlphaFoldDB" id="A0A9D4Z1H0"/>
<accession>A0A9D4Z1H0</accession>
<dbReference type="GO" id="GO:0005737">
    <property type="term" value="C:cytoplasm"/>
    <property type="evidence" value="ECO:0007669"/>
    <property type="project" value="TreeGrafter"/>
</dbReference>
<feature type="region of interest" description="Disordered" evidence="1">
    <location>
        <begin position="54"/>
        <end position="76"/>
    </location>
</feature>
<proteinExistence type="predicted"/>
<evidence type="ECO:0000313" key="4">
    <source>
        <dbReference type="Proteomes" id="UP001055712"/>
    </source>
</evidence>
<dbReference type="GO" id="GO:0005849">
    <property type="term" value="C:mRNA cleavage factor complex"/>
    <property type="evidence" value="ECO:0007669"/>
    <property type="project" value="TreeGrafter"/>
</dbReference>
<dbReference type="InterPro" id="IPR057242">
    <property type="entry name" value="PCFS4-like"/>
</dbReference>
<evidence type="ECO:0000313" key="3">
    <source>
        <dbReference type="EMBL" id="KAI3437904.1"/>
    </source>
</evidence>
<feature type="region of interest" description="Disordered" evidence="1">
    <location>
        <begin position="276"/>
        <end position="313"/>
    </location>
</feature>
<dbReference type="Proteomes" id="UP001055712">
    <property type="component" value="Unassembled WGS sequence"/>
</dbReference>
<feature type="domain" description="CID" evidence="2">
    <location>
        <begin position="85"/>
        <end position="217"/>
    </location>
</feature>
<reference evidence="3" key="1">
    <citation type="journal article" date="2019" name="Plant J.">
        <title>Chlorella vulgaris genome assembly and annotation reveals the molecular basis for metabolic acclimation to high light conditions.</title>
        <authorList>
            <person name="Cecchin M."/>
            <person name="Marcolungo L."/>
            <person name="Rossato M."/>
            <person name="Girolomoni L."/>
            <person name="Cosentino E."/>
            <person name="Cuine S."/>
            <person name="Li-Beisson Y."/>
            <person name="Delledonne M."/>
            <person name="Ballottari M."/>
        </authorList>
    </citation>
    <scope>NUCLEOTIDE SEQUENCE</scope>
    <source>
        <strain evidence="3">211/11P</strain>
    </source>
</reference>
<organism evidence="3 4">
    <name type="scientific">Chlorella vulgaris</name>
    <name type="common">Green alga</name>
    <dbReference type="NCBI Taxonomy" id="3077"/>
    <lineage>
        <taxon>Eukaryota</taxon>
        <taxon>Viridiplantae</taxon>
        <taxon>Chlorophyta</taxon>
        <taxon>core chlorophytes</taxon>
        <taxon>Trebouxiophyceae</taxon>
        <taxon>Chlorellales</taxon>
        <taxon>Chlorellaceae</taxon>
        <taxon>Chlorella clade</taxon>
        <taxon>Chlorella</taxon>
    </lineage>
</organism>
<dbReference type="Gene3D" id="1.25.40.90">
    <property type="match status" value="1"/>
</dbReference>
<dbReference type="GO" id="GO:0000993">
    <property type="term" value="F:RNA polymerase II complex binding"/>
    <property type="evidence" value="ECO:0007669"/>
    <property type="project" value="InterPro"/>
</dbReference>
<feature type="region of interest" description="Disordered" evidence="1">
    <location>
        <begin position="588"/>
        <end position="608"/>
    </location>
</feature>
<dbReference type="SMART" id="SM00582">
    <property type="entry name" value="RPR"/>
    <property type="match status" value="1"/>
</dbReference>
<dbReference type="GO" id="GO:0031124">
    <property type="term" value="P:mRNA 3'-end processing"/>
    <property type="evidence" value="ECO:0007669"/>
    <property type="project" value="InterPro"/>
</dbReference>
<dbReference type="EMBL" id="SIDB01000001">
    <property type="protein sequence ID" value="KAI3437904.1"/>
    <property type="molecule type" value="Genomic_DNA"/>
</dbReference>
<dbReference type="SUPFAM" id="SSF48464">
    <property type="entry name" value="ENTH/VHS domain"/>
    <property type="match status" value="1"/>
</dbReference>
<dbReference type="GO" id="GO:0006369">
    <property type="term" value="P:termination of RNA polymerase II transcription"/>
    <property type="evidence" value="ECO:0007669"/>
    <property type="project" value="InterPro"/>
</dbReference>
<name>A0A9D4Z1H0_CHLVU</name>
<dbReference type="Pfam" id="PF23228">
    <property type="entry name" value="zf_PCFS4"/>
    <property type="match status" value="1"/>
</dbReference>
<gene>
    <name evidence="3" type="ORF">D9Q98_000349</name>
</gene>
<dbReference type="PANTHER" id="PTHR15921">
    <property type="entry name" value="PRE-MRNA CLEAVAGE COMPLEX II"/>
    <property type="match status" value="1"/>
</dbReference>
<dbReference type="Pfam" id="PF04818">
    <property type="entry name" value="CID"/>
    <property type="match status" value="1"/>
</dbReference>
<protein>
    <recommendedName>
        <fullName evidence="2">CID domain-containing protein</fullName>
    </recommendedName>
</protein>
<dbReference type="InterPro" id="IPR045154">
    <property type="entry name" value="PCF11-like"/>
</dbReference>